<accession>A0A6A5V567</accession>
<dbReference type="AlphaFoldDB" id="A0A6A5V567"/>
<dbReference type="OrthoDB" id="3775616at2759"/>
<dbReference type="EMBL" id="ML976689">
    <property type="protein sequence ID" value="KAF1972194.1"/>
    <property type="molecule type" value="Genomic_DNA"/>
</dbReference>
<proteinExistence type="predicted"/>
<dbReference type="Proteomes" id="UP000800036">
    <property type="component" value="Unassembled WGS sequence"/>
</dbReference>
<sequence length="416" mass="46339">MCDQKAVGNLPRTRLRGEVGNYEQCSFGDRSFVGLFGVDVVTHGSHRSAEKSDLAQENMSAKKRKRSPDLATAEVCPKFARQCASPPQQSTDGSAKCRLLSVLEQYGLLVSIVSHFAPEDLFSLAATSKATYRAMFSGNQSITNILAQIPCSGRGVAIRRATHRRSSASTGPRCIQLDICGTENSLQSVVTRPCDTCSYTTCDECRIHCVFNSTIEPEEEPDDLPTYSGFVLLDPTDMGILTAAHLNLSSRTTISPYHDRGFLDTPWTADQPASLEEVEEIIDFPLGQWPLRVADSSTARHPSSVIRAFWEYTEERKLMLCEPCRKVSQVGEFHPNPCNCTLRERILDRWLCVECFQTESAEIRDKTRDQMLRRYRDSALSESYLRCSCGKQLGGPRVLICLWCKGTVTELLVPDG</sequence>
<organism evidence="2 3">
    <name type="scientific">Bimuria novae-zelandiae CBS 107.79</name>
    <dbReference type="NCBI Taxonomy" id="1447943"/>
    <lineage>
        <taxon>Eukaryota</taxon>
        <taxon>Fungi</taxon>
        <taxon>Dikarya</taxon>
        <taxon>Ascomycota</taxon>
        <taxon>Pezizomycotina</taxon>
        <taxon>Dothideomycetes</taxon>
        <taxon>Pleosporomycetidae</taxon>
        <taxon>Pleosporales</taxon>
        <taxon>Massarineae</taxon>
        <taxon>Didymosphaeriaceae</taxon>
        <taxon>Bimuria</taxon>
    </lineage>
</organism>
<protein>
    <submittedName>
        <fullName evidence="2">Uncharacterized protein</fullName>
    </submittedName>
</protein>
<evidence type="ECO:0000256" key="1">
    <source>
        <dbReference type="SAM" id="MobiDB-lite"/>
    </source>
</evidence>
<gene>
    <name evidence="2" type="ORF">BU23DRAFT_167319</name>
</gene>
<name>A0A6A5V567_9PLEO</name>
<reference evidence="2" key="1">
    <citation type="journal article" date="2020" name="Stud. Mycol.">
        <title>101 Dothideomycetes genomes: a test case for predicting lifestyles and emergence of pathogens.</title>
        <authorList>
            <person name="Haridas S."/>
            <person name="Albert R."/>
            <person name="Binder M."/>
            <person name="Bloem J."/>
            <person name="Labutti K."/>
            <person name="Salamov A."/>
            <person name="Andreopoulos B."/>
            <person name="Baker S."/>
            <person name="Barry K."/>
            <person name="Bills G."/>
            <person name="Bluhm B."/>
            <person name="Cannon C."/>
            <person name="Castanera R."/>
            <person name="Culley D."/>
            <person name="Daum C."/>
            <person name="Ezra D."/>
            <person name="Gonzalez J."/>
            <person name="Henrissat B."/>
            <person name="Kuo A."/>
            <person name="Liang C."/>
            <person name="Lipzen A."/>
            <person name="Lutzoni F."/>
            <person name="Magnuson J."/>
            <person name="Mondo S."/>
            <person name="Nolan M."/>
            <person name="Ohm R."/>
            <person name="Pangilinan J."/>
            <person name="Park H.-J."/>
            <person name="Ramirez L."/>
            <person name="Alfaro M."/>
            <person name="Sun H."/>
            <person name="Tritt A."/>
            <person name="Yoshinaga Y."/>
            <person name="Zwiers L.-H."/>
            <person name="Turgeon B."/>
            <person name="Goodwin S."/>
            <person name="Spatafora J."/>
            <person name="Crous P."/>
            <person name="Grigoriev I."/>
        </authorList>
    </citation>
    <scope>NUCLEOTIDE SEQUENCE</scope>
    <source>
        <strain evidence="2">CBS 107.79</strain>
    </source>
</reference>
<evidence type="ECO:0000313" key="2">
    <source>
        <dbReference type="EMBL" id="KAF1972194.1"/>
    </source>
</evidence>
<keyword evidence="3" id="KW-1185">Reference proteome</keyword>
<feature type="region of interest" description="Disordered" evidence="1">
    <location>
        <begin position="47"/>
        <end position="69"/>
    </location>
</feature>
<evidence type="ECO:0000313" key="3">
    <source>
        <dbReference type="Proteomes" id="UP000800036"/>
    </source>
</evidence>